<evidence type="ECO:0000313" key="3">
    <source>
        <dbReference type="Proteomes" id="UP001596113"/>
    </source>
</evidence>
<dbReference type="Pfam" id="PF01261">
    <property type="entry name" value="AP_endonuc_2"/>
    <property type="match status" value="1"/>
</dbReference>
<keyword evidence="2" id="KW-0413">Isomerase</keyword>
<dbReference type="PANTHER" id="PTHR12110">
    <property type="entry name" value="HYDROXYPYRUVATE ISOMERASE"/>
    <property type="match status" value="1"/>
</dbReference>
<evidence type="ECO:0000313" key="2">
    <source>
        <dbReference type="EMBL" id="MFC5407472.1"/>
    </source>
</evidence>
<evidence type="ECO:0000259" key="1">
    <source>
        <dbReference type="Pfam" id="PF01261"/>
    </source>
</evidence>
<keyword evidence="3" id="KW-1185">Reference proteome</keyword>
<reference evidence="3" key="1">
    <citation type="journal article" date="2019" name="Int. J. Syst. Evol. Microbiol.">
        <title>The Global Catalogue of Microorganisms (GCM) 10K type strain sequencing project: providing services to taxonomists for standard genome sequencing and annotation.</title>
        <authorList>
            <consortium name="The Broad Institute Genomics Platform"/>
            <consortium name="The Broad Institute Genome Sequencing Center for Infectious Disease"/>
            <person name="Wu L."/>
            <person name="Ma J."/>
        </authorList>
    </citation>
    <scope>NUCLEOTIDE SEQUENCE [LARGE SCALE GENOMIC DNA]</scope>
    <source>
        <strain evidence="3">CGMCC 1.18575</strain>
    </source>
</reference>
<dbReference type="Proteomes" id="UP001596113">
    <property type="component" value="Unassembled WGS sequence"/>
</dbReference>
<gene>
    <name evidence="2" type="ORF">ACFPOF_32475</name>
</gene>
<accession>A0ABW0I5T2</accession>
<sequence>MNAQIGLQAYSVREQWDKDIIGTLERLAAIGYKNLELAVANDGGDILTGGLTADKLRIQLDRLGMKAVSTHVYPLDNDNWDRIIAFNETVGSTAIVYPIHFFSSLRDVQDLSCNMNKWGEICRNNDMDFYFHNHFHEFQPMDGQTIMDRLLNTTDENLVKIELDTYWALRGGVDPIEYLRKLGSRCDLLHQKDIPATTNPVNMFEILRKDEIITEERFSELWKVDDFTEIGDGVMNIRDILDEVRKLGFAKYVFVEQDMTRMPALDSVERSYMNFSKLWQMAD</sequence>
<dbReference type="InterPro" id="IPR050312">
    <property type="entry name" value="IolE/XylAMocC-like"/>
</dbReference>
<dbReference type="PANTHER" id="PTHR12110:SF41">
    <property type="entry name" value="INOSOSE DEHYDRATASE"/>
    <property type="match status" value="1"/>
</dbReference>
<dbReference type="SUPFAM" id="SSF51658">
    <property type="entry name" value="Xylose isomerase-like"/>
    <property type="match status" value="1"/>
</dbReference>
<dbReference type="Gene3D" id="3.20.20.150">
    <property type="entry name" value="Divalent-metal-dependent TIM barrel enzymes"/>
    <property type="match status" value="1"/>
</dbReference>
<dbReference type="RefSeq" id="WP_378140164.1">
    <property type="nucleotide sequence ID" value="NZ_JBHSMI010000067.1"/>
</dbReference>
<protein>
    <submittedName>
        <fullName evidence="2">Sugar phosphate isomerase/epimerase family protein</fullName>
    </submittedName>
</protein>
<dbReference type="EMBL" id="JBHSMI010000067">
    <property type="protein sequence ID" value="MFC5407472.1"/>
    <property type="molecule type" value="Genomic_DNA"/>
</dbReference>
<dbReference type="InterPro" id="IPR036237">
    <property type="entry name" value="Xyl_isomerase-like_sf"/>
</dbReference>
<comment type="caution">
    <text evidence="2">The sequence shown here is derived from an EMBL/GenBank/DDBJ whole genome shotgun (WGS) entry which is preliminary data.</text>
</comment>
<proteinExistence type="predicted"/>
<organism evidence="2 3">
    <name type="scientific">Cohnella soli</name>
    <dbReference type="NCBI Taxonomy" id="425005"/>
    <lineage>
        <taxon>Bacteria</taxon>
        <taxon>Bacillati</taxon>
        <taxon>Bacillota</taxon>
        <taxon>Bacilli</taxon>
        <taxon>Bacillales</taxon>
        <taxon>Paenibacillaceae</taxon>
        <taxon>Cohnella</taxon>
    </lineage>
</organism>
<feature type="domain" description="Xylose isomerase-like TIM barrel" evidence="1">
    <location>
        <begin position="25"/>
        <end position="258"/>
    </location>
</feature>
<dbReference type="GO" id="GO:0016853">
    <property type="term" value="F:isomerase activity"/>
    <property type="evidence" value="ECO:0007669"/>
    <property type="project" value="UniProtKB-KW"/>
</dbReference>
<dbReference type="InterPro" id="IPR013022">
    <property type="entry name" value="Xyl_isomerase-like_TIM-brl"/>
</dbReference>
<name>A0ABW0I5T2_9BACL</name>